<evidence type="ECO:0000256" key="1">
    <source>
        <dbReference type="SAM" id="Phobius"/>
    </source>
</evidence>
<dbReference type="SMART" id="SM00672">
    <property type="entry name" value="CAP10"/>
    <property type="match status" value="1"/>
</dbReference>
<keyword evidence="1" id="KW-0812">Transmembrane</keyword>
<dbReference type="InterPro" id="IPR051091">
    <property type="entry name" value="O-Glucosyltr/Glycosyltrsf_90"/>
</dbReference>
<evidence type="ECO:0000313" key="4">
    <source>
        <dbReference type="Proteomes" id="UP001279734"/>
    </source>
</evidence>
<keyword evidence="1" id="KW-0472">Membrane</keyword>
<dbReference type="Pfam" id="PF05686">
    <property type="entry name" value="Glyco_transf_90"/>
    <property type="match status" value="1"/>
</dbReference>
<name>A0AAD3XUW7_NEPGR</name>
<sequence length="519" mass="60166">MEELQVRSFRTRVAKLVSGVSEVVRLRPVLPPRKVVSATTASSLLVVVILGFLISSRWIDFPTFSGISFQKTFSFSQTPFHYPKREGYLLNCTTANMTIICPANYPATLKLNSSSSEQCPDYFRWIHEDLLPWKKRGITRKMVEKSEKFAHFRLVIVNGTAYVKQYDKAYQSRDLFTLWGVLQLLRLYPGRLPDLDLMFQCHDQPSIQKDWYWGWLTAVPPLFHYCGSDTTLDIVFPDWSFWGWPEVNIKPWELLMKDIEEGNRKTNWTDREAFAFWRGNLYTGPRAKLGECNSTKDWNAVIYNHDWGKEVTEGFKDSDLAKQCTHRYKVYMEGNAWSVSEKYILACDSMTLLVNPNFYDFFTRSLVPMKHYWPINEHPKYICRSIKFAVEWGNTHTEKAQEIGRGGSRFIKDEISMANVYDYMFHVLDEYGKLFRYKPSIPPGAVELCSEKWGCSPNGLEKTDKVETMASPTQRNPCAMPAPYDRRALRLFRTTFDFVTGETCLWPANTRSVASAAIS</sequence>
<dbReference type="EMBL" id="BSYO01000017">
    <property type="protein sequence ID" value="GMH17250.1"/>
    <property type="molecule type" value="Genomic_DNA"/>
</dbReference>
<protein>
    <recommendedName>
        <fullName evidence="2">Glycosyl transferase CAP10 domain-containing protein</fullName>
    </recommendedName>
</protein>
<evidence type="ECO:0000259" key="2">
    <source>
        <dbReference type="SMART" id="SM00672"/>
    </source>
</evidence>
<gene>
    <name evidence="3" type="ORF">Nepgr_019091</name>
</gene>
<accession>A0AAD3XUW7</accession>
<organism evidence="3 4">
    <name type="scientific">Nepenthes gracilis</name>
    <name type="common">Slender pitcher plant</name>
    <dbReference type="NCBI Taxonomy" id="150966"/>
    <lineage>
        <taxon>Eukaryota</taxon>
        <taxon>Viridiplantae</taxon>
        <taxon>Streptophyta</taxon>
        <taxon>Embryophyta</taxon>
        <taxon>Tracheophyta</taxon>
        <taxon>Spermatophyta</taxon>
        <taxon>Magnoliopsida</taxon>
        <taxon>eudicotyledons</taxon>
        <taxon>Gunneridae</taxon>
        <taxon>Pentapetalae</taxon>
        <taxon>Caryophyllales</taxon>
        <taxon>Nepenthaceae</taxon>
        <taxon>Nepenthes</taxon>
    </lineage>
</organism>
<reference evidence="3" key="1">
    <citation type="submission" date="2023-05" db="EMBL/GenBank/DDBJ databases">
        <title>Nepenthes gracilis genome sequencing.</title>
        <authorList>
            <person name="Fukushima K."/>
        </authorList>
    </citation>
    <scope>NUCLEOTIDE SEQUENCE</scope>
    <source>
        <strain evidence="3">SING2019-196</strain>
    </source>
</reference>
<keyword evidence="4" id="KW-1185">Reference proteome</keyword>
<feature type="transmembrane region" description="Helical" evidence="1">
    <location>
        <begin position="35"/>
        <end position="54"/>
    </location>
</feature>
<proteinExistence type="predicted"/>
<dbReference type="PANTHER" id="PTHR12203">
    <property type="entry name" value="KDEL LYS-ASP-GLU-LEU CONTAINING - RELATED"/>
    <property type="match status" value="1"/>
</dbReference>
<feature type="domain" description="Glycosyl transferase CAP10" evidence="2">
    <location>
        <begin position="191"/>
        <end position="438"/>
    </location>
</feature>
<evidence type="ECO:0000313" key="3">
    <source>
        <dbReference type="EMBL" id="GMH17250.1"/>
    </source>
</evidence>
<keyword evidence="1" id="KW-1133">Transmembrane helix</keyword>
<dbReference type="AlphaFoldDB" id="A0AAD3XUW7"/>
<dbReference type="PANTHER" id="PTHR12203:SF99">
    <property type="entry name" value="OS04G0534100 PROTEIN"/>
    <property type="match status" value="1"/>
</dbReference>
<dbReference type="Proteomes" id="UP001279734">
    <property type="component" value="Unassembled WGS sequence"/>
</dbReference>
<comment type="caution">
    <text evidence="3">The sequence shown here is derived from an EMBL/GenBank/DDBJ whole genome shotgun (WGS) entry which is preliminary data.</text>
</comment>
<dbReference type="InterPro" id="IPR006598">
    <property type="entry name" value="CAP10"/>
</dbReference>